<dbReference type="InterPro" id="IPR032342">
    <property type="entry name" value="DUF4861"/>
</dbReference>
<dbReference type="PROSITE" id="PS51257">
    <property type="entry name" value="PROKAR_LIPOPROTEIN"/>
    <property type="match status" value="1"/>
</dbReference>
<dbReference type="AlphaFoldDB" id="A0A6M4MDN1"/>
<dbReference type="Pfam" id="PF16153">
    <property type="entry name" value="DUF4861"/>
    <property type="match status" value="1"/>
</dbReference>
<gene>
    <name evidence="1" type="ORF">CA267_010225</name>
</gene>
<sequence length="403" mass="44192">MTAKYVTGAVIAASLLIGCSAKEDNEKLQFSVKNPAQGSSLPQLVSLSASDVQGSGGKSLVASKFPSEWVTDNQGKRTLNVLIESKPGQTQALELASDGVETKDVAYAELAVRQGGKWEGKSYEADGFTFKNVKIFTSPAQLTDHSYYLRYEGPGWENDLIGYRLYLDWRNGIDIFVKTGNEPVLSEVGQDGYDSYHELTEWGADALKVGKNALGLGSIGRLDGDTVMHMQNVDNTHWKLLSDNKLSASFNVIYEGWEVASKKTDASTQYDIHAGDPTTHVTVSLSTPVDNLVTGVVKHPGVEFIQQELGDWGVFATFGKQSLLGEDDELGMAVFYRLDQTQRTFETDYDYLVQFKPSAQVEYGFLAVWPKHPDSPKDAAGFKALLTEKLKALEHPVTLAKAQ</sequence>
<accession>A0A6M4MDN1</accession>
<dbReference type="KEGG" id="apel:CA267_010225"/>
<organism evidence="1 2">
    <name type="scientific">Alteromonas pelagimontana</name>
    <dbReference type="NCBI Taxonomy" id="1858656"/>
    <lineage>
        <taxon>Bacteria</taxon>
        <taxon>Pseudomonadati</taxon>
        <taxon>Pseudomonadota</taxon>
        <taxon>Gammaproteobacteria</taxon>
        <taxon>Alteromonadales</taxon>
        <taxon>Alteromonadaceae</taxon>
        <taxon>Alteromonas/Salinimonas group</taxon>
        <taxon>Alteromonas</taxon>
    </lineage>
</organism>
<name>A0A6M4MDN1_9ALTE</name>
<dbReference type="Proteomes" id="UP000219285">
    <property type="component" value="Chromosome"/>
</dbReference>
<proteinExistence type="predicted"/>
<dbReference type="RefSeq" id="WP_075607579.1">
    <property type="nucleotide sequence ID" value="NZ_CP052766.1"/>
</dbReference>
<reference evidence="2" key="1">
    <citation type="submission" date="2014-12" db="EMBL/GenBank/DDBJ databases">
        <title>Complete genome sequence of a multi-drug resistant Klebsiella pneumoniae.</title>
        <authorList>
            <person name="Hua X."/>
            <person name="Chen Q."/>
            <person name="Li X."/>
            <person name="Feng Y."/>
            <person name="Ruan Z."/>
            <person name="Yu Y."/>
        </authorList>
    </citation>
    <scope>NUCLEOTIDE SEQUENCE [LARGE SCALE GENOMIC DNA]</scope>
    <source>
        <strain evidence="2">5.12</strain>
    </source>
</reference>
<dbReference type="EMBL" id="CP052766">
    <property type="protein sequence ID" value="QJR81127.1"/>
    <property type="molecule type" value="Genomic_DNA"/>
</dbReference>
<evidence type="ECO:0000313" key="1">
    <source>
        <dbReference type="EMBL" id="QJR81127.1"/>
    </source>
</evidence>
<reference evidence="1 2" key="2">
    <citation type="submission" date="2020-04" db="EMBL/GenBank/DDBJ databases">
        <title>Complete genome sequence of Alteromonas pelagimontana 5.12T.</title>
        <authorList>
            <person name="Sinha R.K."/>
            <person name="Krishnan K.P."/>
            <person name="Kurian J.P."/>
        </authorList>
    </citation>
    <scope>NUCLEOTIDE SEQUENCE [LARGE SCALE GENOMIC DNA]</scope>
    <source>
        <strain evidence="1 2">5.12</strain>
    </source>
</reference>
<evidence type="ECO:0000313" key="2">
    <source>
        <dbReference type="Proteomes" id="UP000219285"/>
    </source>
</evidence>
<keyword evidence="2" id="KW-1185">Reference proteome</keyword>
<protein>
    <submittedName>
        <fullName evidence="1">DUF4861 family protein</fullName>
    </submittedName>
</protein>